<feature type="non-terminal residue" evidence="2">
    <location>
        <position position="202"/>
    </location>
</feature>
<evidence type="ECO:0000259" key="1">
    <source>
        <dbReference type="PROSITE" id="PS50097"/>
    </source>
</evidence>
<organism evidence="2 3">
    <name type="scientific">Lentithecium fluviatile CBS 122367</name>
    <dbReference type="NCBI Taxonomy" id="1168545"/>
    <lineage>
        <taxon>Eukaryota</taxon>
        <taxon>Fungi</taxon>
        <taxon>Dikarya</taxon>
        <taxon>Ascomycota</taxon>
        <taxon>Pezizomycotina</taxon>
        <taxon>Dothideomycetes</taxon>
        <taxon>Pleosporomycetidae</taxon>
        <taxon>Pleosporales</taxon>
        <taxon>Massarineae</taxon>
        <taxon>Lentitheciaceae</taxon>
        <taxon>Lentithecium</taxon>
    </lineage>
</organism>
<name>A0A6G1IF25_9PLEO</name>
<dbReference type="Gene3D" id="3.30.710.10">
    <property type="entry name" value="Potassium Channel Kv1.1, Chain A"/>
    <property type="match status" value="1"/>
</dbReference>
<proteinExistence type="predicted"/>
<accession>A0A6G1IF25</accession>
<dbReference type="OrthoDB" id="194443at2759"/>
<protein>
    <recommendedName>
        <fullName evidence="1">BTB domain-containing protein</fullName>
    </recommendedName>
</protein>
<dbReference type="AlphaFoldDB" id="A0A6G1IF25"/>
<dbReference type="SUPFAM" id="SSF54695">
    <property type="entry name" value="POZ domain"/>
    <property type="match status" value="1"/>
</dbReference>
<dbReference type="Proteomes" id="UP000799291">
    <property type="component" value="Unassembled WGS sequence"/>
</dbReference>
<dbReference type="PANTHER" id="PTHR47843:SF2">
    <property type="entry name" value="BTB DOMAIN-CONTAINING PROTEIN"/>
    <property type="match status" value="1"/>
</dbReference>
<dbReference type="CDD" id="cd18186">
    <property type="entry name" value="BTB_POZ_ZBTB_KLHL-like"/>
    <property type="match status" value="1"/>
</dbReference>
<dbReference type="PROSITE" id="PS50097">
    <property type="entry name" value="BTB"/>
    <property type="match status" value="1"/>
</dbReference>
<feature type="domain" description="BTB" evidence="1">
    <location>
        <begin position="1"/>
        <end position="59"/>
    </location>
</feature>
<dbReference type="EMBL" id="MU005630">
    <property type="protein sequence ID" value="KAF2676698.1"/>
    <property type="molecule type" value="Genomic_DNA"/>
</dbReference>
<evidence type="ECO:0000313" key="2">
    <source>
        <dbReference type="EMBL" id="KAF2676698.1"/>
    </source>
</evidence>
<dbReference type="InterPro" id="IPR011333">
    <property type="entry name" value="SKP1/BTB/POZ_sf"/>
</dbReference>
<sequence>MVSVGERLVRIPVYKVVLCAVTPCFRNAFEGQFKEAEESSIRLPDIFEQTFRIFLHWAHFQVQLEGFVFDENNSSNDARFIVNEPVDNYCTNEKWLAKYKTPMMVFLRIYVLADRYPIRQLRDDILSSMLGHAIGYEYYPDPDIDIISYAYDNLPATSPFISYFVLSTAYYWLPYGDAEAKVHQPRSWNEDFCAKVMVAMTE</sequence>
<dbReference type="Pfam" id="PF00651">
    <property type="entry name" value="BTB"/>
    <property type="match status" value="1"/>
</dbReference>
<gene>
    <name evidence="2" type="ORF">K458DRAFT_351229</name>
</gene>
<dbReference type="PANTHER" id="PTHR47843">
    <property type="entry name" value="BTB DOMAIN-CONTAINING PROTEIN-RELATED"/>
    <property type="match status" value="1"/>
</dbReference>
<keyword evidence="3" id="KW-1185">Reference proteome</keyword>
<dbReference type="InterPro" id="IPR000210">
    <property type="entry name" value="BTB/POZ_dom"/>
</dbReference>
<evidence type="ECO:0000313" key="3">
    <source>
        <dbReference type="Proteomes" id="UP000799291"/>
    </source>
</evidence>
<reference evidence="2" key="1">
    <citation type="journal article" date="2020" name="Stud. Mycol.">
        <title>101 Dothideomycetes genomes: a test case for predicting lifestyles and emergence of pathogens.</title>
        <authorList>
            <person name="Haridas S."/>
            <person name="Albert R."/>
            <person name="Binder M."/>
            <person name="Bloem J."/>
            <person name="Labutti K."/>
            <person name="Salamov A."/>
            <person name="Andreopoulos B."/>
            <person name="Baker S."/>
            <person name="Barry K."/>
            <person name="Bills G."/>
            <person name="Bluhm B."/>
            <person name="Cannon C."/>
            <person name="Castanera R."/>
            <person name="Culley D."/>
            <person name="Daum C."/>
            <person name="Ezra D."/>
            <person name="Gonzalez J."/>
            <person name="Henrissat B."/>
            <person name="Kuo A."/>
            <person name="Liang C."/>
            <person name="Lipzen A."/>
            <person name="Lutzoni F."/>
            <person name="Magnuson J."/>
            <person name="Mondo S."/>
            <person name="Nolan M."/>
            <person name="Ohm R."/>
            <person name="Pangilinan J."/>
            <person name="Park H.-J."/>
            <person name="Ramirez L."/>
            <person name="Alfaro M."/>
            <person name="Sun H."/>
            <person name="Tritt A."/>
            <person name="Yoshinaga Y."/>
            <person name="Zwiers L.-H."/>
            <person name="Turgeon B."/>
            <person name="Goodwin S."/>
            <person name="Spatafora J."/>
            <person name="Crous P."/>
            <person name="Grigoriev I."/>
        </authorList>
    </citation>
    <scope>NUCLEOTIDE SEQUENCE</scope>
    <source>
        <strain evidence="2">CBS 122367</strain>
    </source>
</reference>